<evidence type="ECO:0000313" key="2">
    <source>
        <dbReference type="Proteomes" id="UP001054884"/>
    </source>
</evidence>
<proteinExistence type="predicted"/>
<sequence length="41" mass="4839">MFESVKEIFQPTEEQMERFTKAFISRLPKYMQEALSPSLVA</sequence>
<reference evidence="1 2" key="1">
    <citation type="journal article" date="2022" name="J. Dairy Sci.">
        <title>Genetic diversity of Lactobacillus delbrueckii isolated from raw milk in Hokkaido, Japan.</title>
        <authorList>
            <person name="Tsuchihashi H."/>
            <person name="Ichikawa A."/>
            <person name="Takeda M."/>
            <person name="Koizumi A."/>
            <person name="Mizoguchi C."/>
            <person name="Ishida T."/>
            <person name="Kimura K."/>
        </authorList>
    </citation>
    <scope>NUCLEOTIDE SEQUENCE [LARGE SCALE GENOMIC DNA]</scope>
    <source>
        <strain evidence="1 2">ME-791</strain>
    </source>
</reference>
<evidence type="ECO:0000313" key="1">
    <source>
        <dbReference type="EMBL" id="GHN34836.1"/>
    </source>
</evidence>
<name>A0ABD0AI81_9LACO</name>
<accession>A0ABD0AI81</accession>
<organism evidence="1 2">
    <name type="scientific">Lactobacillus delbrueckii</name>
    <dbReference type="NCBI Taxonomy" id="1584"/>
    <lineage>
        <taxon>Bacteria</taxon>
        <taxon>Bacillati</taxon>
        <taxon>Bacillota</taxon>
        <taxon>Bacilli</taxon>
        <taxon>Lactobacillales</taxon>
        <taxon>Lactobacillaceae</taxon>
        <taxon>Lactobacillus</taxon>
    </lineage>
</organism>
<protein>
    <recommendedName>
        <fullName evidence="3">Transposase</fullName>
    </recommendedName>
</protein>
<dbReference type="AlphaFoldDB" id="A0ABD0AI81"/>
<dbReference type="Proteomes" id="UP001054884">
    <property type="component" value="Unassembled WGS sequence"/>
</dbReference>
<gene>
    <name evidence="1" type="ORF">ME791_19880</name>
</gene>
<evidence type="ECO:0008006" key="3">
    <source>
        <dbReference type="Google" id="ProtNLM"/>
    </source>
</evidence>
<dbReference type="EMBL" id="BNHY01000100">
    <property type="protein sequence ID" value="GHN34836.1"/>
    <property type="molecule type" value="Genomic_DNA"/>
</dbReference>
<comment type="caution">
    <text evidence="1">The sequence shown here is derived from an EMBL/GenBank/DDBJ whole genome shotgun (WGS) entry which is preliminary data.</text>
</comment>